<evidence type="ECO:0000313" key="4">
    <source>
        <dbReference type="EMBL" id="MBB6096574.1"/>
    </source>
</evidence>
<dbReference type="AlphaFoldDB" id="A0A841HV91"/>
<dbReference type="PANTHER" id="PTHR43157">
    <property type="entry name" value="PHOSPHATIDYLINOSITOL-GLYCAN BIOSYNTHESIS CLASS F PROTEIN-RELATED"/>
    <property type="match status" value="1"/>
</dbReference>
<name>A0A841HV91_9GAMM</name>
<dbReference type="Pfam" id="PF00106">
    <property type="entry name" value="adh_short"/>
    <property type="match status" value="1"/>
</dbReference>
<evidence type="ECO:0000256" key="3">
    <source>
        <dbReference type="SAM" id="SignalP"/>
    </source>
</evidence>
<evidence type="ECO:0000256" key="1">
    <source>
        <dbReference type="ARBA" id="ARBA00023002"/>
    </source>
</evidence>
<dbReference type="InterPro" id="IPR002347">
    <property type="entry name" value="SDR_fam"/>
</dbReference>
<dbReference type="InterPro" id="IPR006311">
    <property type="entry name" value="TAT_signal"/>
</dbReference>
<dbReference type="PROSITE" id="PS51318">
    <property type="entry name" value="TAT"/>
    <property type="match status" value="1"/>
</dbReference>
<dbReference type="SUPFAM" id="SSF51735">
    <property type="entry name" value="NAD(P)-binding Rossmann-fold domains"/>
    <property type="match status" value="1"/>
</dbReference>
<dbReference type="GO" id="GO:0016491">
    <property type="term" value="F:oxidoreductase activity"/>
    <property type="evidence" value="ECO:0007669"/>
    <property type="project" value="UniProtKB-KW"/>
</dbReference>
<comment type="caution">
    <text evidence="4">The sequence shown here is derived from an EMBL/GenBank/DDBJ whole genome shotgun (WGS) entry which is preliminary data.</text>
</comment>
<organism evidence="4 5">
    <name type="scientific">Povalibacter uvarum</name>
    <dbReference type="NCBI Taxonomy" id="732238"/>
    <lineage>
        <taxon>Bacteria</taxon>
        <taxon>Pseudomonadati</taxon>
        <taxon>Pseudomonadota</taxon>
        <taxon>Gammaproteobacteria</taxon>
        <taxon>Steroidobacterales</taxon>
        <taxon>Steroidobacteraceae</taxon>
        <taxon>Povalibacter</taxon>
    </lineage>
</organism>
<dbReference type="CDD" id="cd05327">
    <property type="entry name" value="retinol-DH_like_SDR_c_like"/>
    <property type="match status" value="1"/>
</dbReference>
<evidence type="ECO:0000313" key="5">
    <source>
        <dbReference type="Proteomes" id="UP000588068"/>
    </source>
</evidence>
<proteinExistence type="inferred from homology"/>
<keyword evidence="3" id="KW-0732">Signal</keyword>
<accession>A0A841HV91</accession>
<feature type="chain" id="PRO_5032457561" evidence="3">
    <location>
        <begin position="22"/>
        <end position="312"/>
    </location>
</feature>
<dbReference type="Proteomes" id="UP000588068">
    <property type="component" value="Unassembled WGS sequence"/>
</dbReference>
<dbReference type="PANTHER" id="PTHR43157:SF31">
    <property type="entry name" value="PHOSPHATIDYLINOSITOL-GLYCAN BIOSYNTHESIS CLASS F PROTEIN"/>
    <property type="match status" value="1"/>
</dbReference>
<dbReference type="PRINTS" id="PR00081">
    <property type="entry name" value="GDHRDH"/>
</dbReference>
<dbReference type="Gene3D" id="3.40.50.720">
    <property type="entry name" value="NAD(P)-binding Rossmann-like Domain"/>
    <property type="match status" value="1"/>
</dbReference>
<comment type="similarity">
    <text evidence="2">Belongs to the short-chain dehydrogenases/reductases (SDR) family.</text>
</comment>
<dbReference type="EMBL" id="JACHHZ010000009">
    <property type="protein sequence ID" value="MBB6096574.1"/>
    <property type="molecule type" value="Genomic_DNA"/>
</dbReference>
<keyword evidence="1" id="KW-0560">Oxidoreductase</keyword>
<reference evidence="4 5" key="1">
    <citation type="submission" date="2020-08" db="EMBL/GenBank/DDBJ databases">
        <title>Genomic Encyclopedia of Type Strains, Phase IV (KMG-IV): sequencing the most valuable type-strain genomes for metagenomic binning, comparative biology and taxonomic classification.</title>
        <authorList>
            <person name="Goeker M."/>
        </authorList>
    </citation>
    <scope>NUCLEOTIDE SEQUENCE [LARGE SCALE GENOMIC DNA]</scope>
    <source>
        <strain evidence="4 5">DSM 26723</strain>
    </source>
</reference>
<dbReference type="PRINTS" id="PR00080">
    <property type="entry name" value="SDRFAMILY"/>
</dbReference>
<feature type="signal peptide" evidence="3">
    <location>
        <begin position="1"/>
        <end position="21"/>
    </location>
</feature>
<keyword evidence="5" id="KW-1185">Reference proteome</keyword>
<evidence type="ECO:0000256" key="2">
    <source>
        <dbReference type="RuleBase" id="RU000363"/>
    </source>
</evidence>
<protein>
    <submittedName>
        <fullName evidence="4">NAD(P)-dependent dehydrogenase (Short-subunit alcohol dehydrogenase family)</fullName>
    </submittedName>
</protein>
<gene>
    <name evidence="4" type="ORF">HNQ60_005497</name>
</gene>
<sequence length="312" mass="33096">MKTHRPALSRRTVLLSGAALAGSFALPSRGLTADEPTIPSMKGKVALITGSTDGLGKAVALKLANAGAHIIVHGRNRERGEALRKEIDALKGGGAMFYAADFSSMAAVRGFAEAVAKDHKQIHLLINNAGIGSTDPSGGRQRELSPDGYELRFAVNYLSTFLLTRQLLPVLVSSAPARIVNVASLAQRPVDFSNVMLERDYDGGRAYGQSKLAQILFTVDLSEELQGKGVTANALHPATYMDTAMVRSAGVAPRSTVDEGADAVVYVATSPQLDGKSGLFFNGKAEMRANAQAYDAEARKQLRELSVKLTKA</sequence>
<dbReference type="InterPro" id="IPR036291">
    <property type="entry name" value="NAD(P)-bd_dom_sf"/>
</dbReference>